<dbReference type="InterPro" id="IPR023302">
    <property type="entry name" value="Pept_S9A_N"/>
</dbReference>
<dbReference type="STRING" id="406817.XNC1_2647"/>
<dbReference type="SUPFAM" id="SSF50993">
    <property type="entry name" value="Peptidase/esterase 'gauge' domain"/>
    <property type="match status" value="1"/>
</dbReference>
<comment type="similarity">
    <text evidence="1">Belongs to the peptidase S9A family.</text>
</comment>
<dbReference type="Pfam" id="PF02897">
    <property type="entry name" value="Peptidase_S9_N"/>
    <property type="match status" value="1"/>
</dbReference>
<dbReference type="AlphaFoldDB" id="D3VI61"/>
<proteinExistence type="inferred from homology"/>
<dbReference type="KEGG" id="xne:XNC1_2647"/>
<dbReference type="RefSeq" id="WP_013184560.1">
    <property type="nucleotide sequence ID" value="NC_014228.1"/>
</dbReference>
<dbReference type="Gene3D" id="3.40.50.1820">
    <property type="entry name" value="alpha/beta hydrolase"/>
    <property type="match status" value="1"/>
</dbReference>
<feature type="domain" description="Peptidase S9A N-terminal" evidence="2">
    <location>
        <begin position="52"/>
        <end position="130"/>
    </location>
</feature>
<sequence>MSQHKTVFSSPIKRIVRSKKVLLSFLLGTGLLSNGLLSNSFAAIATEENMVPPMVTKQSHKMEIHGDTRIDNYYWLRDDNRQDKSVIDYLTAENQYTEKMLKSGQELRETLYKEMTDRMSKEDQSVPYTYMY</sequence>
<reference evidence="3 4" key="1">
    <citation type="journal article" date="2011" name="PLoS ONE">
        <title>The entomopathogenic bacterial endosymbionts xenorhabdus and photorhabdus: convergent lifestyles from divergent genomes.</title>
        <authorList>
            <person name="Chaston J.M."/>
            <person name="Suen G."/>
            <person name="Tucker S.L."/>
            <person name="Andersen A.W."/>
            <person name="Bhasin A."/>
            <person name="Bode E."/>
            <person name="Bode H.B."/>
            <person name="Brachmann A.O."/>
            <person name="Cowles C.E."/>
            <person name="Cowles K.N."/>
            <person name="Darby C."/>
            <person name="de Leon L."/>
            <person name="Drace K."/>
            <person name="Du Z."/>
            <person name="Givaudan A."/>
            <person name="Herbert Tran E.E."/>
            <person name="Jewell K.A."/>
            <person name="Knack J.J."/>
            <person name="Krasomil-Osterfeld K.C."/>
            <person name="Kukor R."/>
            <person name="Lanois A."/>
            <person name="Latreille P."/>
            <person name="Leimgruber N.K."/>
            <person name="Lipke C.M."/>
            <person name="Liu R."/>
            <person name="Lu X."/>
            <person name="Martens E.C."/>
            <person name="Marri P.R."/>
            <person name="Medigue C."/>
            <person name="Menard M.L."/>
            <person name="Miller N.M."/>
            <person name="Morales-Soto N."/>
            <person name="Norton S."/>
            <person name="Ogier J.C."/>
            <person name="Orchard S.S."/>
            <person name="Park D."/>
            <person name="Park Y."/>
            <person name="Qurollo B.A."/>
            <person name="Sugar D.R."/>
            <person name="Richards G.R."/>
            <person name="Rouy Z."/>
            <person name="Slominski B."/>
            <person name="Slominski K."/>
            <person name="Snyder H."/>
            <person name="Tjaden B.C."/>
            <person name="van der Hoeven R."/>
            <person name="Welch R.D."/>
            <person name="Wheeler C."/>
            <person name="Xiang B."/>
            <person name="Barbazuk B."/>
            <person name="Gaudriault S."/>
            <person name="Goodner B."/>
            <person name="Slater S.C."/>
            <person name="Forst S."/>
            <person name="Goldman B.S."/>
            <person name="Goodrich-Blair H."/>
        </authorList>
    </citation>
    <scope>NUCLEOTIDE SEQUENCE [LARGE SCALE GENOMIC DNA]</scope>
    <source>
        <strain evidence="4">ATCC 19061 / DSM 3370 / CCUG 14189 / LMG 1036 / NCIMB 9965 / AN6</strain>
    </source>
</reference>
<dbReference type="HOGENOM" id="CLU_1916282_0_0_6"/>
<name>D3VI61_XENNA</name>
<dbReference type="InterPro" id="IPR029058">
    <property type="entry name" value="AB_hydrolase_fold"/>
</dbReference>
<evidence type="ECO:0000313" key="4">
    <source>
        <dbReference type="Proteomes" id="UP000008075"/>
    </source>
</evidence>
<organism evidence="3 4">
    <name type="scientific">Xenorhabdus nematophila (strain ATCC 19061 / DSM 3370 / CCUG 14189 / LMG 1036 / NCIMB 9965 / AN6)</name>
    <dbReference type="NCBI Taxonomy" id="406817"/>
    <lineage>
        <taxon>Bacteria</taxon>
        <taxon>Pseudomonadati</taxon>
        <taxon>Pseudomonadota</taxon>
        <taxon>Gammaproteobacteria</taxon>
        <taxon>Enterobacterales</taxon>
        <taxon>Morganellaceae</taxon>
        <taxon>Xenorhabdus</taxon>
    </lineage>
</organism>
<protein>
    <submittedName>
        <fullName evidence="3">Oligopeptidase</fullName>
    </submittedName>
</protein>
<dbReference type="PANTHER" id="PTHR11757">
    <property type="entry name" value="PROTEASE FAMILY S9A OLIGOPEPTIDASE"/>
    <property type="match status" value="1"/>
</dbReference>
<accession>D3VI61</accession>
<dbReference type="PANTHER" id="PTHR11757:SF19">
    <property type="entry name" value="PROLYL ENDOPEPTIDASE-LIKE"/>
    <property type="match status" value="1"/>
</dbReference>
<gene>
    <name evidence="3" type="ordered locus">XNC1_2647</name>
</gene>
<dbReference type="InterPro" id="IPR051543">
    <property type="entry name" value="Serine_Peptidase_S9A"/>
</dbReference>
<evidence type="ECO:0000313" key="3">
    <source>
        <dbReference type="EMBL" id="CBJ90701.1"/>
    </source>
</evidence>
<evidence type="ECO:0000256" key="1">
    <source>
        <dbReference type="ARBA" id="ARBA00005228"/>
    </source>
</evidence>
<dbReference type="eggNOG" id="COG1770">
    <property type="taxonomic scope" value="Bacteria"/>
</dbReference>
<evidence type="ECO:0000259" key="2">
    <source>
        <dbReference type="Pfam" id="PF02897"/>
    </source>
</evidence>
<dbReference type="GO" id="GO:0004252">
    <property type="term" value="F:serine-type endopeptidase activity"/>
    <property type="evidence" value="ECO:0007669"/>
    <property type="project" value="InterPro"/>
</dbReference>
<dbReference type="EMBL" id="FN667742">
    <property type="protein sequence ID" value="CBJ90701.1"/>
    <property type="molecule type" value="Genomic_DNA"/>
</dbReference>
<keyword evidence="4" id="KW-1185">Reference proteome</keyword>
<dbReference type="Proteomes" id="UP000008075">
    <property type="component" value="Chromosome"/>
</dbReference>
<dbReference type="GeneID" id="24904848"/>